<feature type="compositionally biased region" description="Acidic residues" evidence="2">
    <location>
        <begin position="339"/>
        <end position="351"/>
    </location>
</feature>
<feature type="region of interest" description="Disordered" evidence="2">
    <location>
        <begin position="1067"/>
        <end position="1088"/>
    </location>
</feature>
<feature type="region of interest" description="Disordered" evidence="2">
    <location>
        <begin position="232"/>
        <end position="258"/>
    </location>
</feature>
<keyword evidence="6" id="KW-1185">Reference proteome</keyword>
<dbReference type="InterPro" id="IPR038718">
    <property type="entry name" value="SNF2-like_sf"/>
</dbReference>
<dbReference type="EMBL" id="JALLPB020000156">
    <property type="protein sequence ID" value="KAL3816269.1"/>
    <property type="molecule type" value="Genomic_DNA"/>
</dbReference>
<dbReference type="Pfam" id="PF00176">
    <property type="entry name" value="SNF2-rel_dom"/>
    <property type="match status" value="1"/>
</dbReference>
<feature type="compositionally biased region" description="Polar residues" evidence="2">
    <location>
        <begin position="1069"/>
        <end position="1083"/>
    </location>
</feature>
<protein>
    <submittedName>
        <fullName evidence="5">Uncharacterized protein</fullName>
    </submittedName>
</protein>
<comment type="caution">
    <text evidence="5">The sequence shown here is derived from an EMBL/GenBank/DDBJ whole genome shotgun (WGS) entry which is preliminary data.</text>
</comment>
<dbReference type="Gene3D" id="3.40.50.300">
    <property type="entry name" value="P-loop containing nucleotide triphosphate hydrolases"/>
    <property type="match status" value="1"/>
</dbReference>
<feature type="region of interest" description="Disordered" evidence="2">
    <location>
        <begin position="318"/>
        <end position="395"/>
    </location>
</feature>
<dbReference type="InterPro" id="IPR027417">
    <property type="entry name" value="P-loop_NTPase"/>
</dbReference>
<dbReference type="PANTHER" id="PTHR45629">
    <property type="entry name" value="SNF2/RAD54 FAMILY MEMBER"/>
    <property type="match status" value="1"/>
</dbReference>
<feature type="compositionally biased region" description="Basic and acidic residues" evidence="2">
    <location>
        <begin position="364"/>
        <end position="384"/>
    </location>
</feature>
<dbReference type="PROSITE" id="PS51192">
    <property type="entry name" value="HELICASE_ATP_BIND_1"/>
    <property type="match status" value="1"/>
</dbReference>
<evidence type="ECO:0000256" key="1">
    <source>
        <dbReference type="ARBA" id="ARBA00022801"/>
    </source>
</evidence>
<sequence length="1189" mass="133138">MDKDEALLLASLGTTTARADAYEGTVLREMRLSSAPVIVLPPVLIARMSSASGMTTRSFLGRTSIEGEGGRLLVRRLIMPAVAIIIGPLLGNPPVPRGGGGEEGGDDSIDASSSTNRLDRIKNGEELLENDSNCSKRPLPHKRTSMMSMKSRMRVDVGMSPLRTMDEVRYDEEKSRRRREERRRRRLKKHRAALGGVDGANSDGDEFELDGATSGGKTTGILKTTNYGAKAENIADEETKSEENDDAPNDERIEKSGVRWASSIDGANARETSQECKPRGHTKVFCPVCQVIVIVDHTEDGDTPDEYLAKHIAECQQNSRMRNGGRTLRKRKRPTIIDLDNDELDDTENENEIPASSSPLGKPHATDDDTQVDHERTDDSEKKFPPAPAVDDMDELDYEDRVDDWIEGGLEQMGDMAERDLFERPPGAIVYEGGLEIPAWINDRLFPYQRTGLRWMWELHCQGAGGVVGDEMGLGKTVQVSSFLGAMARSRLLDSVLVVAPATMLSHWLRELKVWAPGLRRIMVHRSGETDGVPRLVSRGMLRHLQKWLNDARAHRVNEPIDEGDYNACEEHSFCGTGYVLVTTYEGIRRSTEVWTEHNWSYVVLDEGQKIRNPDADVTLACKRLRTPHRLLLSGTPIQNDLRELWSLFDFIFPGRLGTLPAFEASFAEPIKRGGYSNASPMQVQLAYRCALVLRDLINPYLLRRQKKDISEVNRMPGKTEQVLFCRLTPKQRSLYTEYLRSDEVMGVMRGSVQLLKAVTVLRKICNHPDLLIGPNGDFVLDDDSSSSSEDDFYDQENLADRSGKLAVLSKILPLWHKQGHRVIIFTQWRKMLSIIERFVNTQGWNYARLDGNTNIAARQTLVDKFNADATYFIMLMTTRTGGVGLNITGANRVLLYDPDWNPQTDAQARERAWRFGQTREVTVYRLITAGTIEEKIYQRQIFKTALTNQVLQDPKQRRLFSQKDLKDLFTLKAHTNDCTETGEITKGLGIVEMNASDDQRKHENGDEQLGDNGNTLEAVIKSKGICGVFDHDFIENSSLKKKPLSLVEMEENARKEATRAALALKESAGNQDRFTPTWTGSAETRPFGGGVKSMASSTSLLAHLQNKRQQIASSGKPATSGPMQDFDSALLIRIRKYIGRMMSKGGGPTTRDLLAEFTDIPDCHAATFRSMLKSVAFIKNGRWVFKEG</sequence>
<dbReference type="SUPFAM" id="SSF52540">
    <property type="entry name" value="P-loop containing nucleoside triphosphate hydrolases"/>
    <property type="match status" value="2"/>
</dbReference>
<evidence type="ECO:0000259" key="3">
    <source>
        <dbReference type="PROSITE" id="PS51192"/>
    </source>
</evidence>
<dbReference type="InterPro" id="IPR001650">
    <property type="entry name" value="Helicase_C-like"/>
</dbReference>
<dbReference type="AlphaFoldDB" id="A0ABD3RVN4"/>
<organism evidence="5 6">
    <name type="scientific">Cyclostephanos tholiformis</name>
    <dbReference type="NCBI Taxonomy" id="382380"/>
    <lineage>
        <taxon>Eukaryota</taxon>
        <taxon>Sar</taxon>
        <taxon>Stramenopiles</taxon>
        <taxon>Ochrophyta</taxon>
        <taxon>Bacillariophyta</taxon>
        <taxon>Coscinodiscophyceae</taxon>
        <taxon>Thalassiosirophycidae</taxon>
        <taxon>Stephanodiscales</taxon>
        <taxon>Stephanodiscaceae</taxon>
        <taxon>Cyclostephanos</taxon>
    </lineage>
</organism>
<dbReference type="Gene3D" id="3.40.50.10810">
    <property type="entry name" value="Tandem AAA-ATPase domain"/>
    <property type="match status" value="1"/>
</dbReference>
<feature type="region of interest" description="Disordered" evidence="2">
    <location>
        <begin position="169"/>
        <end position="190"/>
    </location>
</feature>
<reference evidence="5 6" key="1">
    <citation type="submission" date="2024-10" db="EMBL/GenBank/DDBJ databases">
        <title>Updated reference genomes for cyclostephanoid diatoms.</title>
        <authorList>
            <person name="Roberts W.R."/>
            <person name="Alverson A.J."/>
        </authorList>
    </citation>
    <scope>NUCLEOTIDE SEQUENCE [LARGE SCALE GENOMIC DNA]</scope>
    <source>
        <strain evidence="5 6">AJA228-03</strain>
    </source>
</reference>
<proteinExistence type="predicted"/>
<feature type="domain" description="Helicase ATP-binding" evidence="3">
    <location>
        <begin position="457"/>
        <end position="655"/>
    </location>
</feature>
<dbReference type="FunFam" id="3.40.50.10810:FF:000094">
    <property type="entry name" value="DNA excision repair protein ERCC-6"/>
    <property type="match status" value="1"/>
</dbReference>
<gene>
    <name evidence="5" type="ORF">ACHAXA_008077</name>
</gene>
<dbReference type="InterPro" id="IPR014001">
    <property type="entry name" value="Helicase_ATP-bd"/>
</dbReference>
<evidence type="ECO:0000256" key="2">
    <source>
        <dbReference type="SAM" id="MobiDB-lite"/>
    </source>
</evidence>
<dbReference type="PANTHER" id="PTHR45629:SF7">
    <property type="entry name" value="DNA EXCISION REPAIR PROTEIN ERCC-6-RELATED"/>
    <property type="match status" value="1"/>
</dbReference>
<evidence type="ECO:0000313" key="5">
    <source>
        <dbReference type="EMBL" id="KAL3816269.1"/>
    </source>
</evidence>
<name>A0ABD3RVN4_9STRA</name>
<accession>A0ABD3RVN4</accession>
<evidence type="ECO:0000259" key="4">
    <source>
        <dbReference type="PROSITE" id="PS51194"/>
    </source>
</evidence>
<feature type="region of interest" description="Disordered" evidence="2">
    <location>
        <begin position="90"/>
        <end position="144"/>
    </location>
</feature>
<feature type="domain" description="Helicase C-terminal" evidence="4">
    <location>
        <begin position="808"/>
        <end position="967"/>
    </location>
</feature>
<dbReference type="InterPro" id="IPR050496">
    <property type="entry name" value="SNF2_RAD54_helicase_repair"/>
</dbReference>
<keyword evidence="1" id="KW-0378">Hydrolase</keyword>
<dbReference type="PROSITE" id="PS51194">
    <property type="entry name" value="HELICASE_CTER"/>
    <property type="match status" value="1"/>
</dbReference>
<dbReference type="Pfam" id="PF00271">
    <property type="entry name" value="Helicase_C"/>
    <property type="match status" value="1"/>
</dbReference>
<dbReference type="SMART" id="SM00487">
    <property type="entry name" value="DEXDc"/>
    <property type="match status" value="1"/>
</dbReference>
<dbReference type="InterPro" id="IPR000330">
    <property type="entry name" value="SNF2_N"/>
</dbReference>
<dbReference type="CDD" id="cd18793">
    <property type="entry name" value="SF2_C_SNF"/>
    <property type="match status" value="1"/>
</dbReference>
<dbReference type="InterPro" id="IPR049730">
    <property type="entry name" value="SNF2/RAD54-like_C"/>
</dbReference>
<dbReference type="SMART" id="SM00490">
    <property type="entry name" value="HELICc"/>
    <property type="match status" value="1"/>
</dbReference>
<dbReference type="GO" id="GO:0016787">
    <property type="term" value="F:hydrolase activity"/>
    <property type="evidence" value="ECO:0007669"/>
    <property type="project" value="UniProtKB-KW"/>
</dbReference>
<dbReference type="Proteomes" id="UP001530377">
    <property type="component" value="Unassembled WGS sequence"/>
</dbReference>
<evidence type="ECO:0000313" key="6">
    <source>
        <dbReference type="Proteomes" id="UP001530377"/>
    </source>
</evidence>
<feature type="compositionally biased region" description="Basic residues" evidence="2">
    <location>
        <begin position="176"/>
        <end position="190"/>
    </location>
</feature>